<dbReference type="EnsemblMetazoa" id="G35402.6">
    <property type="protein sequence ID" value="G35402.6:cds"/>
    <property type="gene ID" value="G35402"/>
</dbReference>
<dbReference type="InterPro" id="IPR031424">
    <property type="entry name" value="QVR-like"/>
</dbReference>
<evidence type="ECO:0000256" key="2">
    <source>
        <dbReference type="ARBA" id="ARBA00023180"/>
    </source>
</evidence>
<dbReference type="PANTHER" id="PTHR33562:SF18">
    <property type="entry name" value="BOUDIN-RELATED"/>
    <property type="match status" value="1"/>
</dbReference>
<sequence length="136" mass="15194">MHKTSLLQTLMVLASASTVFGLDCYQCNSTLDSNCQDRFNHDQSINPIRSTKCTVYNSRYCIKITGVWGGIVGTHRFCSARDLGDQCQDLSYPDHDRLYRACVYSCTSDDCNSAPLHHAPSILLSLVGLLLMKLLR</sequence>
<accession>A0A8W8N0C8</accession>
<evidence type="ECO:0000313" key="5">
    <source>
        <dbReference type="Proteomes" id="UP000005408"/>
    </source>
</evidence>
<dbReference type="PANTHER" id="PTHR33562">
    <property type="entry name" value="ATILLA, ISOFORM B-RELATED-RELATED"/>
    <property type="match status" value="1"/>
</dbReference>
<feature type="chain" id="PRO_5042431988" description="Protein sleepless" evidence="3">
    <location>
        <begin position="22"/>
        <end position="136"/>
    </location>
</feature>
<keyword evidence="1 3" id="KW-0732">Signal</keyword>
<dbReference type="GO" id="GO:0030431">
    <property type="term" value="P:sleep"/>
    <property type="evidence" value="ECO:0007669"/>
    <property type="project" value="InterPro"/>
</dbReference>
<evidence type="ECO:0000256" key="3">
    <source>
        <dbReference type="SAM" id="SignalP"/>
    </source>
</evidence>
<dbReference type="InterPro" id="IPR045860">
    <property type="entry name" value="Snake_toxin-like_sf"/>
</dbReference>
<evidence type="ECO:0000313" key="4">
    <source>
        <dbReference type="EnsemblMetazoa" id="G35402.6:cds"/>
    </source>
</evidence>
<dbReference type="EnsemblMetazoa" id="G35402.3">
    <property type="protein sequence ID" value="G35402.3:cds"/>
    <property type="gene ID" value="G35402"/>
</dbReference>
<evidence type="ECO:0000256" key="1">
    <source>
        <dbReference type="ARBA" id="ARBA00022729"/>
    </source>
</evidence>
<keyword evidence="5" id="KW-1185">Reference proteome</keyword>
<dbReference type="OrthoDB" id="8188641at2759"/>
<dbReference type="Proteomes" id="UP000005408">
    <property type="component" value="Unassembled WGS sequence"/>
</dbReference>
<keyword evidence="2" id="KW-0325">Glycoprotein</keyword>
<dbReference type="GO" id="GO:0032222">
    <property type="term" value="P:regulation of synaptic transmission, cholinergic"/>
    <property type="evidence" value="ECO:0007669"/>
    <property type="project" value="InterPro"/>
</dbReference>
<dbReference type="Pfam" id="PF17064">
    <property type="entry name" value="QVR"/>
    <property type="match status" value="1"/>
</dbReference>
<organism evidence="4 5">
    <name type="scientific">Magallana gigas</name>
    <name type="common">Pacific oyster</name>
    <name type="synonym">Crassostrea gigas</name>
    <dbReference type="NCBI Taxonomy" id="29159"/>
    <lineage>
        <taxon>Eukaryota</taxon>
        <taxon>Metazoa</taxon>
        <taxon>Spiralia</taxon>
        <taxon>Lophotrochozoa</taxon>
        <taxon>Mollusca</taxon>
        <taxon>Bivalvia</taxon>
        <taxon>Autobranchia</taxon>
        <taxon>Pteriomorphia</taxon>
        <taxon>Ostreida</taxon>
        <taxon>Ostreoidea</taxon>
        <taxon>Ostreidae</taxon>
        <taxon>Magallana</taxon>
    </lineage>
</organism>
<dbReference type="SUPFAM" id="SSF57302">
    <property type="entry name" value="Snake toxin-like"/>
    <property type="match status" value="1"/>
</dbReference>
<evidence type="ECO:0008006" key="6">
    <source>
        <dbReference type="Google" id="ProtNLM"/>
    </source>
</evidence>
<name>A0A8W8N0C8_MAGGI</name>
<proteinExistence type="predicted"/>
<reference evidence="4" key="1">
    <citation type="submission" date="2022-08" db="UniProtKB">
        <authorList>
            <consortium name="EnsemblMetazoa"/>
        </authorList>
    </citation>
    <scope>IDENTIFICATION</scope>
    <source>
        <strain evidence="4">05x7-T-G4-1.051#20</strain>
    </source>
</reference>
<dbReference type="EnsemblMetazoa" id="G35402.5">
    <property type="protein sequence ID" value="G35402.5:cds"/>
    <property type="gene ID" value="G35402"/>
</dbReference>
<feature type="signal peptide" evidence="3">
    <location>
        <begin position="1"/>
        <end position="21"/>
    </location>
</feature>
<protein>
    <recommendedName>
        <fullName evidence="6">Protein sleepless</fullName>
    </recommendedName>
</protein>
<dbReference type="OMA" id="RMYRACV"/>
<dbReference type="AlphaFoldDB" id="A0A8W8N0C8"/>
<dbReference type="CDD" id="cd23590">
    <property type="entry name" value="TFP_LU_ECD_Bou"/>
    <property type="match status" value="1"/>
</dbReference>
<dbReference type="InterPro" id="IPR050975">
    <property type="entry name" value="Sleep_regulator"/>
</dbReference>